<protein>
    <submittedName>
        <fullName evidence="1">Uncharacterized protein</fullName>
    </submittedName>
</protein>
<dbReference type="AlphaFoldDB" id="A0A645HLG6"/>
<dbReference type="EMBL" id="VSSQ01091339">
    <property type="protein sequence ID" value="MPN36924.1"/>
    <property type="molecule type" value="Genomic_DNA"/>
</dbReference>
<name>A0A645HLG6_9ZZZZ</name>
<accession>A0A645HLG6</accession>
<evidence type="ECO:0000313" key="1">
    <source>
        <dbReference type="EMBL" id="MPN36924.1"/>
    </source>
</evidence>
<organism evidence="1">
    <name type="scientific">bioreactor metagenome</name>
    <dbReference type="NCBI Taxonomy" id="1076179"/>
    <lineage>
        <taxon>unclassified sequences</taxon>
        <taxon>metagenomes</taxon>
        <taxon>ecological metagenomes</taxon>
    </lineage>
</organism>
<gene>
    <name evidence="1" type="ORF">SDC9_184436</name>
</gene>
<proteinExistence type="predicted"/>
<comment type="caution">
    <text evidence="1">The sequence shown here is derived from an EMBL/GenBank/DDBJ whole genome shotgun (WGS) entry which is preliminary data.</text>
</comment>
<sequence length="86" mass="9715">MIKKTGIGLLCLIIMLQGISLIMCWKEIGYLKNASERQKEVLLKQTAIMSTNTAVVQAVVAEQKRLRQVQATQQGEKKLILKEMNQ</sequence>
<reference evidence="1" key="1">
    <citation type="submission" date="2019-08" db="EMBL/GenBank/DDBJ databases">
        <authorList>
            <person name="Kucharzyk K."/>
            <person name="Murdoch R.W."/>
            <person name="Higgins S."/>
            <person name="Loffler F."/>
        </authorList>
    </citation>
    <scope>NUCLEOTIDE SEQUENCE</scope>
</reference>